<dbReference type="OrthoDB" id="4840035at2759"/>
<comment type="caution">
    <text evidence="2">The sequence shown here is derived from an EMBL/GenBank/DDBJ whole genome shotgun (WGS) entry which is preliminary data.</text>
</comment>
<evidence type="ECO:0000313" key="3">
    <source>
        <dbReference type="Proteomes" id="UP001140510"/>
    </source>
</evidence>
<proteinExistence type="predicted"/>
<name>A0A9W9D484_9PLEO</name>
<accession>A0A9W9D484</accession>
<sequence>MCELYAEIHAQVFIFYRNTIAWYMERKRDRFVKSFNEQLKSGYATAVEKINECINALLVEAEVAQIAMQKAIFLGVRGLEREMLRQRQAPPSDIARVGIPMQNLLYTMLYSNSVELVNAEKETEDVLLSASEQPPVIETTPEKAGLIGLVYSLIIQLLQFRVEEDVLRISKEDMEALNGSDESWGIALGMLRSHLRATPQLSACVIDDLNMLALSTGVDWCEELLDVIFEHQQTCAHAFRVLLTTAGHSGIISEYFERDERVFVQRGAQEILRRDLRALELVSNGNR</sequence>
<evidence type="ECO:0000259" key="1">
    <source>
        <dbReference type="Pfam" id="PF24809"/>
    </source>
</evidence>
<gene>
    <name evidence="2" type="ORF">N0V91_009041</name>
</gene>
<evidence type="ECO:0000313" key="2">
    <source>
        <dbReference type="EMBL" id="KAJ4399968.1"/>
    </source>
</evidence>
<dbReference type="Proteomes" id="UP001140510">
    <property type="component" value="Unassembled WGS sequence"/>
</dbReference>
<dbReference type="InterPro" id="IPR056125">
    <property type="entry name" value="DUF7708"/>
</dbReference>
<dbReference type="EMBL" id="JAPEVA010000097">
    <property type="protein sequence ID" value="KAJ4399968.1"/>
    <property type="molecule type" value="Genomic_DNA"/>
</dbReference>
<protein>
    <recommendedName>
        <fullName evidence="1">DUF7708 domain-containing protein</fullName>
    </recommendedName>
</protein>
<dbReference type="Pfam" id="PF24809">
    <property type="entry name" value="DUF7708"/>
    <property type="match status" value="1"/>
</dbReference>
<organism evidence="2 3">
    <name type="scientific">Didymella pomorum</name>
    <dbReference type="NCBI Taxonomy" id="749634"/>
    <lineage>
        <taxon>Eukaryota</taxon>
        <taxon>Fungi</taxon>
        <taxon>Dikarya</taxon>
        <taxon>Ascomycota</taxon>
        <taxon>Pezizomycotina</taxon>
        <taxon>Dothideomycetes</taxon>
        <taxon>Pleosporomycetidae</taxon>
        <taxon>Pleosporales</taxon>
        <taxon>Pleosporineae</taxon>
        <taxon>Didymellaceae</taxon>
        <taxon>Didymella</taxon>
    </lineage>
</organism>
<keyword evidence="3" id="KW-1185">Reference proteome</keyword>
<reference evidence="2" key="1">
    <citation type="submission" date="2022-10" db="EMBL/GenBank/DDBJ databases">
        <title>Tapping the CABI collections for fungal endophytes: first genome assemblies for Collariella, Neodidymelliopsis, Ascochyta clinopodiicola, Didymella pomorum, Didymosphaeria variabile, Neocosmospora piperis and Neocucurbitaria cava.</title>
        <authorList>
            <person name="Hill R."/>
        </authorList>
    </citation>
    <scope>NUCLEOTIDE SEQUENCE</scope>
    <source>
        <strain evidence="2">IMI 355091</strain>
    </source>
</reference>
<dbReference type="AlphaFoldDB" id="A0A9W9D484"/>
<feature type="domain" description="DUF7708" evidence="1">
    <location>
        <begin position="1"/>
        <end position="67"/>
    </location>
</feature>